<dbReference type="HOGENOM" id="CLU_1994013_0_0_1"/>
<gene>
    <name evidence="2" type="ORF">M408DRAFT_295393</name>
</gene>
<reference evidence="2 3" key="1">
    <citation type="submission" date="2014-04" db="EMBL/GenBank/DDBJ databases">
        <authorList>
            <consortium name="DOE Joint Genome Institute"/>
            <person name="Kuo A."/>
            <person name="Zuccaro A."/>
            <person name="Kohler A."/>
            <person name="Nagy L.G."/>
            <person name="Floudas D."/>
            <person name="Copeland A."/>
            <person name="Barry K.W."/>
            <person name="Cichocki N."/>
            <person name="Veneault-Fourrey C."/>
            <person name="LaButti K."/>
            <person name="Lindquist E.A."/>
            <person name="Lipzen A."/>
            <person name="Lundell T."/>
            <person name="Morin E."/>
            <person name="Murat C."/>
            <person name="Sun H."/>
            <person name="Tunlid A."/>
            <person name="Henrissat B."/>
            <person name="Grigoriev I.V."/>
            <person name="Hibbett D.S."/>
            <person name="Martin F."/>
            <person name="Nordberg H.P."/>
            <person name="Cantor M.N."/>
            <person name="Hua S.X."/>
        </authorList>
    </citation>
    <scope>NUCLEOTIDE SEQUENCE [LARGE SCALE GENOMIC DNA]</scope>
    <source>
        <strain evidence="2 3">MAFF 305830</strain>
    </source>
</reference>
<evidence type="ECO:0000256" key="1">
    <source>
        <dbReference type="SAM" id="Phobius"/>
    </source>
</evidence>
<proteinExistence type="predicted"/>
<dbReference type="EMBL" id="KN824285">
    <property type="protein sequence ID" value="KIM30227.1"/>
    <property type="molecule type" value="Genomic_DNA"/>
</dbReference>
<organism evidence="2 3">
    <name type="scientific">Serendipita vermifera MAFF 305830</name>
    <dbReference type="NCBI Taxonomy" id="933852"/>
    <lineage>
        <taxon>Eukaryota</taxon>
        <taxon>Fungi</taxon>
        <taxon>Dikarya</taxon>
        <taxon>Basidiomycota</taxon>
        <taxon>Agaricomycotina</taxon>
        <taxon>Agaricomycetes</taxon>
        <taxon>Sebacinales</taxon>
        <taxon>Serendipitaceae</taxon>
        <taxon>Serendipita</taxon>
    </lineage>
</organism>
<keyword evidence="3" id="KW-1185">Reference proteome</keyword>
<dbReference type="Proteomes" id="UP000054097">
    <property type="component" value="Unassembled WGS sequence"/>
</dbReference>
<accession>A0A0C2XMP3</accession>
<sequence>MPVILRNWIWDLGDLHLTSATGFKGLLDPFQYYLTPKWTPLGQSQLFSSLLRRSGPSIITPTQALLLNVWICVIIVYSKERLKVRKIRPVSMYFYCLRRHSTGSPTGPGPPIKEVAQTIALVKRI</sequence>
<dbReference type="AlphaFoldDB" id="A0A0C2XMP3"/>
<evidence type="ECO:0000313" key="2">
    <source>
        <dbReference type="EMBL" id="KIM30227.1"/>
    </source>
</evidence>
<name>A0A0C2XMP3_SERVB</name>
<protein>
    <submittedName>
        <fullName evidence="2">Uncharacterized protein</fullName>
    </submittedName>
</protein>
<keyword evidence="1" id="KW-0472">Membrane</keyword>
<feature type="transmembrane region" description="Helical" evidence="1">
    <location>
        <begin position="58"/>
        <end position="78"/>
    </location>
</feature>
<keyword evidence="1" id="KW-1133">Transmembrane helix</keyword>
<keyword evidence="1" id="KW-0812">Transmembrane</keyword>
<reference evidence="3" key="2">
    <citation type="submission" date="2015-01" db="EMBL/GenBank/DDBJ databases">
        <title>Evolutionary Origins and Diversification of the Mycorrhizal Mutualists.</title>
        <authorList>
            <consortium name="DOE Joint Genome Institute"/>
            <consortium name="Mycorrhizal Genomics Consortium"/>
            <person name="Kohler A."/>
            <person name="Kuo A."/>
            <person name="Nagy L.G."/>
            <person name="Floudas D."/>
            <person name="Copeland A."/>
            <person name="Barry K.W."/>
            <person name="Cichocki N."/>
            <person name="Veneault-Fourrey C."/>
            <person name="LaButti K."/>
            <person name="Lindquist E.A."/>
            <person name="Lipzen A."/>
            <person name="Lundell T."/>
            <person name="Morin E."/>
            <person name="Murat C."/>
            <person name="Riley R."/>
            <person name="Ohm R."/>
            <person name="Sun H."/>
            <person name="Tunlid A."/>
            <person name="Henrissat B."/>
            <person name="Grigoriev I.V."/>
            <person name="Hibbett D.S."/>
            <person name="Martin F."/>
        </authorList>
    </citation>
    <scope>NUCLEOTIDE SEQUENCE [LARGE SCALE GENOMIC DNA]</scope>
    <source>
        <strain evidence="3">MAFF 305830</strain>
    </source>
</reference>
<evidence type="ECO:0000313" key="3">
    <source>
        <dbReference type="Proteomes" id="UP000054097"/>
    </source>
</evidence>